<comment type="caution">
    <text evidence="1">The sequence shown here is derived from an EMBL/GenBank/DDBJ whole genome shotgun (WGS) entry which is preliminary data.</text>
</comment>
<reference evidence="1" key="1">
    <citation type="submission" date="2021-04" db="EMBL/GenBank/DDBJ databases">
        <title>Taxonomic assessment of Weissella genus.</title>
        <authorList>
            <person name="Fanelli F."/>
            <person name="Chieffi D."/>
            <person name="Dell'Aquila A."/>
            <person name="Gyu-Sung C."/>
            <person name="Franz C.M.A.P."/>
            <person name="Fusco V."/>
        </authorList>
    </citation>
    <scope>NUCLEOTIDE SEQUENCE</scope>
    <source>
        <strain evidence="1">LMG 25373</strain>
    </source>
</reference>
<keyword evidence="2" id="KW-1185">Reference proteome</keyword>
<evidence type="ECO:0008006" key="3">
    <source>
        <dbReference type="Google" id="ProtNLM"/>
    </source>
</evidence>
<accession>A0ABT0VG98</accession>
<name>A0ABT0VG98_9LACO</name>
<sequence>MQAKQVKDMNFLEFKARLAQQTGVHHIKATGQEMYGLYKHDVVYEEIDGVKRTLQLVVPETKPTVKHKYPVLLWVQGSAWLKQDNYKQLTVMARLAQKGLVTGIL</sequence>
<dbReference type="Proteomes" id="UP001057481">
    <property type="component" value="Unassembled WGS sequence"/>
</dbReference>
<dbReference type="Gene3D" id="3.40.50.1820">
    <property type="entry name" value="alpha/beta hydrolase"/>
    <property type="match status" value="1"/>
</dbReference>
<protein>
    <recommendedName>
        <fullName evidence="3">Esterase</fullName>
    </recommendedName>
</protein>
<dbReference type="RefSeq" id="WP_205143186.1">
    <property type="nucleotide sequence ID" value="NZ_JAFBDN010000004.1"/>
</dbReference>
<dbReference type="EMBL" id="JAGMVS010000039">
    <property type="protein sequence ID" value="MCM2436857.1"/>
    <property type="molecule type" value="Genomic_DNA"/>
</dbReference>
<evidence type="ECO:0000313" key="1">
    <source>
        <dbReference type="EMBL" id="MCM2436857.1"/>
    </source>
</evidence>
<organism evidence="1 2">
    <name type="scientific">Periweissella beninensis</name>
    <dbReference type="NCBI Taxonomy" id="504936"/>
    <lineage>
        <taxon>Bacteria</taxon>
        <taxon>Bacillati</taxon>
        <taxon>Bacillota</taxon>
        <taxon>Bacilli</taxon>
        <taxon>Lactobacillales</taxon>
        <taxon>Lactobacillaceae</taxon>
        <taxon>Periweissella</taxon>
    </lineage>
</organism>
<dbReference type="SUPFAM" id="SSF53474">
    <property type="entry name" value="alpha/beta-Hydrolases"/>
    <property type="match status" value="1"/>
</dbReference>
<dbReference type="InterPro" id="IPR029058">
    <property type="entry name" value="AB_hydrolase_fold"/>
</dbReference>
<evidence type="ECO:0000313" key="2">
    <source>
        <dbReference type="Proteomes" id="UP001057481"/>
    </source>
</evidence>
<gene>
    <name evidence="1" type="ORF">KAK10_02780</name>
</gene>
<proteinExistence type="predicted"/>